<dbReference type="HOGENOM" id="CLU_1918321_0_0_1"/>
<protein>
    <submittedName>
        <fullName evidence="2">Uncharacterized protein</fullName>
    </submittedName>
</protein>
<reference evidence="2 3" key="1">
    <citation type="submission" date="2014-04" db="EMBL/GenBank/DDBJ databases">
        <authorList>
            <consortium name="DOE Joint Genome Institute"/>
            <person name="Kuo A."/>
            <person name="Kohler A."/>
            <person name="Nagy L.G."/>
            <person name="Floudas D."/>
            <person name="Copeland A."/>
            <person name="Barry K.W."/>
            <person name="Cichocki N."/>
            <person name="Veneault-Fourrey C."/>
            <person name="LaButti K."/>
            <person name="Lindquist E.A."/>
            <person name="Lipzen A."/>
            <person name="Lundell T."/>
            <person name="Morin E."/>
            <person name="Murat C."/>
            <person name="Sun H."/>
            <person name="Tunlid A."/>
            <person name="Henrissat B."/>
            <person name="Grigoriev I.V."/>
            <person name="Hibbett D.S."/>
            <person name="Martin F."/>
            <person name="Nordberg H.P."/>
            <person name="Cantor M.N."/>
            <person name="Hua S.X."/>
        </authorList>
    </citation>
    <scope>NUCLEOTIDE SEQUENCE [LARGE SCALE GENOMIC DNA]</scope>
    <source>
        <strain evidence="2 3">Foug A</strain>
    </source>
</reference>
<keyword evidence="3" id="KW-1185">Reference proteome</keyword>
<dbReference type="PROSITE" id="PS51257">
    <property type="entry name" value="PROKAR_LIPOPROTEIN"/>
    <property type="match status" value="1"/>
</dbReference>
<reference evidence="3" key="2">
    <citation type="submission" date="2015-01" db="EMBL/GenBank/DDBJ databases">
        <title>Evolutionary Origins and Diversification of the Mycorrhizal Mutualists.</title>
        <authorList>
            <consortium name="DOE Joint Genome Institute"/>
            <consortium name="Mycorrhizal Genomics Consortium"/>
            <person name="Kohler A."/>
            <person name="Kuo A."/>
            <person name="Nagy L.G."/>
            <person name="Floudas D."/>
            <person name="Copeland A."/>
            <person name="Barry K.W."/>
            <person name="Cichocki N."/>
            <person name="Veneault-Fourrey C."/>
            <person name="LaButti K."/>
            <person name="Lindquist E.A."/>
            <person name="Lipzen A."/>
            <person name="Lundell T."/>
            <person name="Morin E."/>
            <person name="Murat C."/>
            <person name="Riley R."/>
            <person name="Ohm R."/>
            <person name="Sun H."/>
            <person name="Tunlid A."/>
            <person name="Henrissat B."/>
            <person name="Grigoriev I.V."/>
            <person name="Hibbett D.S."/>
            <person name="Martin F."/>
        </authorList>
    </citation>
    <scope>NUCLEOTIDE SEQUENCE [LARGE SCALE GENOMIC DNA]</scope>
    <source>
        <strain evidence="3">Foug A</strain>
    </source>
</reference>
<accession>A0A0C3D4Q1</accession>
<feature type="signal peptide" evidence="1">
    <location>
        <begin position="1"/>
        <end position="21"/>
    </location>
</feature>
<keyword evidence="1" id="KW-0732">Signal</keyword>
<proteinExistence type="predicted"/>
<name>A0A0C3D4Q1_9AGAM</name>
<dbReference type="Proteomes" id="UP000053989">
    <property type="component" value="Unassembled WGS sequence"/>
</dbReference>
<gene>
    <name evidence="2" type="ORF">SCLCIDRAFT_288908</name>
</gene>
<dbReference type="EMBL" id="KN822128">
    <property type="protein sequence ID" value="KIM55770.1"/>
    <property type="molecule type" value="Genomic_DNA"/>
</dbReference>
<dbReference type="AlphaFoldDB" id="A0A0C3D4Q1"/>
<evidence type="ECO:0000256" key="1">
    <source>
        <dbReference type="SAM" id="SignalP"/>
    </source>
</evidence>
<sequence>MKAWAATAFLMDIFGGWHLSALIGCLDFFDKLPSIVATEFGEQHTIPTALSSATHEEKGKKIHGCVQSIKATLNNEEWYLTFASKLKSKVFGVELLRIIGVIYREAQDIFQNLRDPSPRVRSGMKKNDGKEG</sequence>
<evidence type="ECO:0000313" key="3">
    <source>
        <dbReference type="Proteomes" id="UP000053989"/>
    </source>
</evidence>
<dbReference type="InParanoid" id="A0A0C3D4Q1"/>
<organism evidence="2 3">
    <name type="scientific">Scleroderma citrinum Foug A</name>
    <dbReference type="NCBI Taxonomy" id="1036808"/>
    <lineage>
        <taxon>Eukaryota</taxon>
        <taxon>Fungi</taxon>
        <taxon>Dikarya</taxon>
        <taxon>Basidiomycota</taxon>
        <taxon>Agaricomycotina</taxon>
        <taxon>Agaricomycetes</taxon>
        <taxon>Agaricomycetidae</taxon>
        <taxon>Boletales</taxon>
        <taxon>Sclerodermatineae</taxon>
        <taxon>Sclerodermataceae</taxon>
        <taxon>Scleroderma</taxon>
    </lineage>
</organism>
<evidence type="ECO:0000313" key="2">
    <source>
        <dbReference type="EMBL" id="KIM55770.1"/>
    </source>
</evidence>
<feature type="chain" id="PRO_5002163005" evidence="1">
    <location>
        <begin position="22"/>
        <end position="132"/>
    </location>
</feature>